<name>A0ABS8T0C1_DATST</name>
<gene>
    <name evidence="2" type="ORF">HAX54_052715</name>
</gene>
<evidence type="ECO:0000313" key="2">
    <source>
        <dbReference type="EMBL" id="MCD7464418.1"/>
    </source>
</evidence>
<dbReference type="Proteomes" id="UP000823775">
    <property type="component" value="Unassembled WGS sequence"/>
</dbReference>
<feature type="region of interest" description="Disordered" evidence="1">
    <location>
        <begin position="82"/>
        <end position="107"/>
    </location>
</feature>
<keyword evidence="3" id="KW-1185">Reference proteome</keyword>
<comment type="caution">
    <text evidence="2">The sequence shown here is derived from an EMBL/GenBank/DDBJ whole genome shotgun (WGS) entry which is preliminary data.</text>
</comment>
<dbReference type="EMBL" id="JACEIK010000964">
    <property type="protein sequence ID" value="MCD7464418.1"/>
    <property type="molecule type" value="Genomic_DNA"/>
</dbReference>
<organism evidence="2 3">
    <name type="scientific">Datura stramonium</name>
    <name type="common">Jimsonweed</name>
    <name type="synonym">Common thornapple</name>
    <dbReference type="NCBI Taxonomy" id="4076"/>
    <lineage>
        <taxon>Eukaryota</taxon>
        <taxon>Viridiplantae</taxon>
        <taxon>Streptophyta</taxon>
        <taxon>Embryophyta</taxon>
        <taxon>Tracheophyta</taxon>
        <taxon>Spermatophyta</taxon>
        <taxon>Magnoliopsida</taxon>
        <taxon>eudicotyledons</taxon>
        <taxon>Gunneridae</taxon>
        <taxon>Pentapetalae</taxon>
        <taxon>asterids</taxon>
        <taxon>lamiids</taxon>
        <taxon>Solanales</taxon>
        <taxon>Solanaceae</taxon>
        <taxon>Solanoideae</taxon>
        <taxon>Datureae</taxon>
        <taxon>Datura</taxon>
    </lineage>
</organism>
<protein>
    <submittedName>
        <fullName evidence="2">Uncharacterized protein</fullName>
    </submittedName>
</protein>
<accession>A0ABS8T0C1</accession>
<evidence type="ECO:0000313" key="3">
    <source>
        <dbReference type="Proteomes" id="UP000823775"/>
    </source>
</evidence>
<sequence>TDKLPISGTKGKAIQHLRTAQNACLTRQTKHGYAPAIACLTLPACMPDTTCLTLPDTACLTLPSCIPDTACSTLPATTSMPDLPATASMPAYHSQPATTTLAQPHGT</sequence>
<feature type="compositionally biased region" description="Polar residues" evidence="1">
    <location>
        <begin position="95"/>
        <end position="107"/>
    </location>
</feature>
<proteinExistence type="predicted"/>
<feature type="non-terminal residue" evidence="2">
    <location>
        <position position="1"/>
    </location>
</feature>
<evidence type="ECO:0000256" key="1">
    <source>
        <dbReference type="SAM" id="MobiDB-lite"/>
    </source>
</evidence>
<reference evidence="2 3" key="1">
    <citation type="journal article" date="2021" name="BMC Genomics">
        <title>Datura genome reveals duplications of psychoactive alkaloid biosynthetic genes and high mutation rate following tissue culture.</title>
        <authorList>
            <person name="Rajewski A."/>
            <person name="Carter-House D."/>
            <person name="Stajich J."/>
            <person name="Litt A."/>
        </authorList>
    </citation>
    <scope>NUCLEOTIDE SEQUENCE [LARGE SCALE GENOMIC DNA]</scope>
    <source>
        <strain evidence="2">AR-01</strain>
    </source>
</reference>